<gene>
    <name evidence="1" type="ORF">FC756_08945</name>
</gene>
<dbReference type="Proteomes" id="UP000308744">
    <property type="component" value="Unassembled WGS sequence"/>
</dbReference>
<comment type="caution">
    <text evidence="1">The sequence shown here is derived from an EMBL/GenBank/DDBJ whole genome shotgun (WGS) entry which is preliminary data.</text>
</comment>
<dbReference type="AlphaFoldDB" id="A0A4U2Z6B1"/>
<accession>A0A4U2Z6B1</accession>
<evidence type="ECO:0000313" key="2">
    <source>
        <dbReference type="Proteomes" id="UP000308744"/>
    </source>
</evidence>
<dbReference type="EMBL" id="SZPU01000026">
    <property type="protein sequence ID" value="TKI69748.1"/>
    <property type="molecule type" value="Genomic_DNA"/>
</dbReference>
<name>A0A4U2Z6B1_9BACI</name>
<keyword evidence="2" id="KW-1185">Reference proteome</keyword>
<evidence type="ECO:0000313" key="1">
    <source>
        <dbReference type="EMBL" id="TKI69748.1"/>
    </source>
</evidence>
<organism evidence="1 2">
    <name type="scientific">Lysinibacillus mangiferihumi</name>
    <dbReference type="NCBI Taxonomy" id="1130819"/>
    <lineage>
        <taxon>Bacteria</taxon>
        <taxon>Bacillati</taxon>
        <taxon>Bacillota</taxon>
        <taxon>Bacilli</taxon>
        <taxon>Bacillales</taxon>
        <taxon>Bacillaceae</taxon>
        <taxon>Lysinibacillus</taxon>
    </lineage>
</organism>
<proteinExistence type="predicted"/>
<protein>
    <submittedName>
        <fullName evidence="1">Uncharacterized protein</fullName>
    </submittedName>
</protein>
<dbReference type="InterPro" id="IPR028957">
    <property type="entry name" value="Imm50"/>
</dbReference>
<dbReference type="Pfam" id="PF15594">
    <property type="entry name" value="Imm50"/>
    <property type="match status" value="1"/>
</dbReference>
<sequence>MSIPTKMVGKSLFKTTVQGMKKVAKVRILMLDLAVILALGKFLVPKSIIHLISKGSGRMWCEFLGRNNFLISLYRDMPELKNVRISEINMQDEGQIVAISFDMPVYAERPPKKWQDLGDNTVCVRVDLSAVKEISLAASSFDYKGDIEIFKDESELIVVKITGTVNALIKAEYGFVQSVTAYMKE</sequence>
<reference evidence="1 2" key="1">
    <citation type="submission" date="2019-04" db="EMBL/GenBank/DDBJ databases">
        <title>Lysinibacillus genome sequencing.</title>
        <authorList>
            <person name="Dunlap C."/>
        </authorList>
    </citation>
    <scope>NUCLEOTIDE SEQUENCE [LARGE SCALE GENOMIC DNA]</scope>
    <source>
        <strain evidence="1 2">CCTCC AB 2010389</strain>
    </source>
</reference>